<dbReference type="AlphaFoldDB" id="A0A4Z2GGL4"/>
<evidence type="ECO:0000313" key="1">
    <source>
        <dbReference type="EMBL" id="TNN52616.1"/>
    </source>
</evidence>
<organism evidence="1 2">
    <name type="scientific">Liparis tanakae</name>
    <name type="common">Tanaka's snailfish</name>
    <dbReference type="NCBI Taxonomy" id="230148"/>
    <lineage>
        <taxon>Eukaryota</taxon>
        <taxon>Metazoa</taxon>
        <taxon>Chordata</taxon>
        <taxon>Craniata</taxon>
        <taxon>Vertebrata</taxon>
        <taxon>Euteleostomi</taxon>
        <taxon>Actinopterygii</taxon>
        <taxon>Neopterygii</taxon>
        <taxon>Teleostei</taxon>
        <taxon>Neoteleostei</taxon>
        <taxon>Acanthomorphata</taxon>
        <taxon>Eupercaria</taxon>
        <taxon>Perciformes</taxon>
        <taxon>Cottioidei</taxon>
        <taxon>Cottales</taxon>
        <taxon>Liparidae</taxon>
        <taxon>Liparis</taxon>
    </lineage>
</organism>
<sequence>MELRLKAQTADAEMLFLEEANSQRPAWNGISPEREQLSRAFMKVVQVSSRRKRPPMSFLQTLATRENTILPQSFSTAVSLRKK</sequence>
<dbReference type="Proteomes" id="UP000314294">
    <property type="component" value="Unassembled WGS sequence"/>
</dbReference>
<protein>
    <submittedName>
        <fullName evidence="1">Uncharacterized protein</fullName>
    </submittedName>
</protein>
<gene>
    <name evidence="1" type="ORF">EYF80_037194</name>
</gene>
<accession>A0A4Z2GGL4</accession>
<comment type="caution">
    <text evidence="1">The sequence shown here is derived from an EMBL/GenBank/DDBJ whole genome shotgun (WGS) entry which is preliminary data.</text>
</comment>
<reference evidence="1 2" key="1">
    <citation type="submission" date="2019-03" db="EMBL/GenBank/DDBJ databases">
        <title>First draft genome of Liparis tanakae, snailfish: a comprehensive survey of snailfish specific genes.</title>
        <authorList>
            <person name="Kim W."/>
            <person name="Song I."/>
            <person name="Jeong J.-H."/>
            <person name="Kim D."/>
            <person name="Kim S."/>
            <person name="Ryu S."/>
            <person name="Song J.Y."/>
            <person name="Lee S.K."/>
        </authorList>
    </citation>
    <scope>NUCLEOTIDE SEQUENCE [LARGE SCALE GENOMIC DNA]</scope>
    <source>
        <tissue evidence="1">Muscle</tissue>
    </source>
</reference>
<proteinExistence type="predicted"/>
<dbReference type="EMBL" id="SRLO01000541">
    <property type="protein sequence ID" value="TNN52616.1"/>
    <property type="molecule type" value="Genomic_DNA"/>
</dbReference>
<evidence type="ECO:0000313" key="2">
    <source>
        <dbReference type="Proteomes" id="UP000314294"/>
    </source>
</evidence>
<name>A0A4Z2GGL4_9TELE</name>
<keyword evidence="2" id="KW-1185">Reference proteome</keyword>